<feature type="compositionally biased region" description="Basic and acidic residues" evidence="1">
    <location>
        <begin position="220"/>
        <end position="231"/>
    </location>
</feature>
<feature type="compositionally biased region" description="Polar residues" evidence="1">
    <location>
        <begin position="338"/>
        <end position="357"/>
    </location>
</feature>
<proteinExistence type="predicted"/>
<dbReference type="Proteomes" id="UP000283090">
    <property type="component" value="Unassembled WGS sequence"/>
</dbReference>
<reference evidence="2 3" key="1">
    <citation type="submission" date="2019-01" db="EMBL/GenBank/DDBJ databases">
        <title>Intercellular communication is required for trap formation in the nematode-trapping fungus Duddingtonia flagrans.</title>
        <authorList>
            <person name="Youssar L."/>
            <person name="Wernet V."/>
            <person name="Hensel N."/>
            <person name="Hildebrandt H.-G."/>
            <person name="Fischer R."/>
        </authorList>
    </citation>
    <scope>NUCLEOTIDE SEQUENCE [LARGE SCALE GENOMIC DNA]</scope>
    <source>
        <strain evidence="2 3">CBS H-5679</strain>
    </source>
</reference>
<dbReference type="AlphaFoldDB" id="A0A437AGE8"/>
<evidence type="ECO:0000256" key="1">
    <source>
        <dbReference type="SAM" id="MobiDB-lite"/>
    </source>
</evidence>
<feature type="region of interest" description="Disordered" evidence="1">
    <location>
        <begin position="204"/>
        <end position="373"/>
    </location>
</feature>
<sequence length="571" mass="64080">MNFSTINTATESTTILVRLKPDTVTLDIPFNRVTTWNRLIQTLFDIYMRNNPGSSHLTIEDALYNIKITNDRTQGIILPEIWPDFINPQVRIAAEFNEPFRSPPWYSKFDAKTKREEDDVQMMEAGVVACGIESKLGGFVETAGWRQPTRLLGPPPSKADDIEPFTFLSAPASTVPASSFTFTSTIPNSWTSMETEKPRLRLHAGMNRTPPVSDVFSEAIPERRSVSREPTTESMLERSASPPSIQFRNPFPHSTISGSSPATASVFPQRFTPVRHIPAPDSSSRTPTQSPECSGWPARDANPRPAKRKRDDGDRIGSSPMEAYMEPPRKSRSPFHSFDSSDGISRAQSIETESSDQVGRVPNPVPKTRTGDTLPTKTMVIHRKLLLIDSIGAGELVKIVETRDGDLIVIRDDEEPEELMARRGSDASTTSTFGSKEKEIGTTKTGKKRAHGELHAEELVRIWPGGGPEPLAKRTKAKQYDGLAVEQKVKIQKFVQEQHIIRIDHFTNPVIQEWKTRIIPEADPKQTEEYLEEVASNMYNDTRKKKEAYRLFMEHHNHSHKSSDARPSTKA</sequence>
<feature type="compositionally biased region" description="Basic and acidic residues" evidence="1">
    <location>
        <begin position="552"/>
        <end position="564"/>
    </location>
</feature>
<comment type="caution">
    <text evidence="2">The sequence shown here is derived from an EMBL/GenBank/DDBJ whole genome shotgun (WGS) entry which is preliminary data.</text>
</comment>
<feature type="region of interest" description="Disordered" evidence="1">
    <location>
        <begin position="552"/>
        <end position="571"/>
    </location>
</feature>
<feature type="region of interest" description="Disordered" evidence="1">
    <location>
        <begin position="419"/>
        <end position="451"/>
    </location>
</feature>
<evidence type="ECO:0000313" key="2">
    <source>
        <dbReference type="EMBL" id="RVD90225.1"/>
    </source>
</evidence>
<feature type="compositionally biased region" description="Polar residues" evidence="1">
    <location>
        <begin position="241"/>
        <end position="263"/>
    </location>
</feature>
<gene>
    <name evidence="2" type="ORF">DFL_001200</name>
</gene>
<evidence type="ECO:0000313" key="3">
    <source>
        <dbReference type="Proteomes" id="UP000283090"/>
    </source>
</evidence>
<dbReference type="GeneID" id="93583511"/>
<name>A0A437AGE8_ARTFL</name>
<dbReference type="VEuPathDB" id="FungiDB:DFL_001200"/>
<organism evidence="2 3">
    <name type="scientific">Arthrobotrys flagrans</name>
    <name type="common">Nematode-trapping fungus</name>
    <name type="synonym">Trichothecium flagrans</name>
    <dbReference type="NCBI Taxonomy" id="97331"/>
    <lineage>
        <taxon>Eukaryota</taxon>
        <taxon>Fungi</taxon>
        <taxon>Dikarya</taxon>
        <taxon>Ascomycota</taxon>
        <taxon>Pezizomycotina</taxon>
        <taxon>Orbiliomycetes</taxon>
        <taxon>Orbiliales</taxon>
        <taxon>Orbiliaceae</taxon>
        <taxon>Arthrobotrys</taxon>
    </lineage>
</organism>
<dbReference type="RefSeq" id="XP_067495769.1">
    <property type="nucleotide sequence ID" value="XM_067629784.1"/>
</dbReference>
<accession>A0A437AGE8</accession>
<dbReference type="OrthoDB" id="5339562at2759"/>
<dbReference type="EMBL" id="SAEB01000001">
    <property type="protein sequence ID" value="RVD90225.1"/>
    <property type="molecule type" value="Genomic_DNA"/>
</dbReference>
<protein>
    <submittedName>
        <fullName evidence="2">Uncharacterized protein</fullName>
    </submittedName>
</protein>
<feature type="compositionally biased region" description="Polar residues" evidence="1">
    <location>
        <begin position="281"/>
        <end position="292"/>
    </location>
</feature>
<keyword evidence="3" id="KW-1185">Reference proteome</keyword>